<dbReference type="KEGG" id="pnd:Pla175_41150"/>
<evidence type="ECO:0008006" key="4">
    <source>
        <dbReference type="Google" id="ProtNLM"/>
    </source>
</evidence>
<keyword evidence="1" id="KW-0472">Membrane</keyword>
<keyword evidence="3" id="KW-1185">Reference proteome</keyword>
<keyword evidence="1" id="KW-1133">Transmembrane helix</keyword>
<feature type="transmembrane region" description="Helical" evidence="1">
    <location>
        <begin position="86"/>
        <end position="107"/>
    </location>
</feature>
<sequence>MLDQLFLFAALLGGGVLVVQLAMMLLGLGGDGFDFDVDVDADLPDGDSGHSGVWFWEVLSIRTLSAFGAAFGMVGMACRSYGQSPLAAGTYASLAGLAAMYGVYWLFKQIYRLESAGNEDIQNALDLPAKVYVPIPGEHRGKGKVTLTMQNRTVEYQAVTDESHDLKTGEQVTVTSVVSPDTLCVRKL</sequence>
<dbReference type="OrthoDB" id="289477at2"/>
<feature type="transmembrane region" description="Helical" evidence="1">
    <location>
        <begin position="53"/>
        <end position="74"/>
    </location>
</feature>
<organism evidence="2 3">
    <name type="scientific">Pirellulimonas nuda</name>
    <dbReference type="NCBI Taxonomy" id="2528009"/>
    <lineage>
        <taxon>Bacteria</taxon>
        <taxon>Pseudomonadati</taxon>
        <taxon>Planctomycetota</taxon>
        <taxon>Planctomycetia</taxon>
        <taxon>Pirellulales</taxon>
        <taxon>Lacipirellulaceae</taxon>
        <taxon>Pirellulimonas</taxon>
    </lineage>
</organism>
<evidence type="ECO:0000313" key="2">
    <source>
        <dbReference type="EMBL" id="QDU90705.1"/>
    </source>
</evidence>
<evidence type="ECO:0000313" key="3">
    <source>
        <dbReference type="Proteomes" id="UP000317429"/>
    </source>
</evidence>
<name>A0A518DGV3_9BACT</name>
<dbReference type="Proteomes" id="UP000317429">
    <property type="component" value="Chromosome"/>
</dbReference>
<dbReference type="EMBL" id="CP036291">
    <property type="protein sequence ID" value="QDU90705.1"/>
    <property type="molecule type" value="Genomic_DNA"/>
</dbReference>
<evidence type="ECO:0000256" key="1">
    <source>
        <dbReference type="SAM" id="Phobius"/>
    </source>
</evidence>
<gene>
    <name evidence="2" type="ORF">Pla175_41150</name>
</gene>
<keyword evidence="1" id="KW-0812">Transmembrane</keyword>
<accession>A0A518DGV3</accession>
<proteinExistence type="predicted"/>
<dbReference type="Gene3D" id="2.40.50.140">
    <property type="entry name" value="Nucleic acid-binding proteins"/>
    <property type="match status" value="1"/>
</dbReference>
<dbReference type="RefSeq" id="WP_145289733.1">
    <property type="nucleotide sequence ID" value="NZ_CP036291.1"/>
</dbReference>
<reference evidence="2 3" key="1">
    <citation type="submission" date="2019-02" db="EMBL/GenBank/DDBJ databases">
        <title>Deep-cultivation of Planctomycetes and their phenomic and genomic characterization uncovers novel biology.</title>
        <authorList>
            <person name="Wiegand S."/>
            <person name="Jogler M."/>
            <person name="Boedeker C."/>
            <person name="Pinto D."/>
            <person name="Vollmers J."/>
            <person name="Rivas-Marin E."/>
            <person name="Kohn T."/>
            <person name="Peeters S.H."/>
            <person name="Heuer A."/>
            <person name="Rast P."/>
            <person name="Oberbeckmann S."/>
            <person name="Bunk B."/>
            <person name="Jeske O."/>
            <person name="Meyerdierks A."/>
            <person name="Storesund J.E."/>
            <person name="Kallscheuer N."/>
            <person name="Luecker S."/>
            <person name="Lage O.M."/>
            <person name="Pohl T."/>
            <person name="Merkel B.J."/>
            <person name="Hornburger P."/>
            <person name="Mueller R.-W."/>
            <person name="Bruemmer F."/>
            <person name="Labrenz M."/>
            <person name="Spormann A.M."/>
            <person name="Op den Camp H."/>
            <person name="Overmann J."/>
            <person name="Amann R."/>
            <person name="Jetten M.S.M."/>
            <person name="Mascher T."/>
            <person name="Medema M.H."/>
            <person name="Devos D.P."/>
            <person name="Kaster A.-K."/>
            <person name="Ovreas L."/>
            <person name="Rohde M."/>
            <person name="Galperin M.Y."/>
            <person name="Jogler C."/>
        </authorList>
    </citation>
    <scope>NUCLEOTIDE SEQUENCE [LARGE SCALE GENOMIC DNA]</scope>
    <source>
        <strain evidence="2 3">Pla175</strain>
    </source>
</reference>
<protein>
    <recommendedName>
        <fullName evidence="4">NfeD-like C-terminal domain-containing protein</fullName>
    </recommendedName>
</protein>
<dbReference type="InterPro" id="IPR012340">
    <property type="entry name" value="NA-bd_OB-fold"/>
</dbReference>
<dbReference type="AlphaFoldDB" id="A0A518DGV3"/>